<dbReference type="Proteomes" id="UP001387364">
    <property type="component" value="Chromosome"/>
</dbReference>
<protein>
    <submittedName>
        <fullName evidence="1">Uncharacterized protein</fullName>
    </submittedName>
</protein>
<dbReference type="EMBL" id="CP147404">
    <property type="protein sequence ID" value="WXB91862.1"/>
    <property type="molecule type" value="Genomic_DNA"/>
</dbReference>
<keyword evidence="2" id="KW-1185">Reference proteome</keyword>
<proteinExistence type="predicted"/>
<evidence type="ECO:0000313" key="1">
    <source>
        <dbReference type="EMBL" id="WXB91862.1"/>
    </source>
</evidence>
<sequence>MAKLYRRGTNFYTQSGSVLVGSGPNQSYTINQTFERPGWVAFDFLTNVAFTETTEIGMGHFIVEVNGVERFSARASYTWTRHYIFVDEGESIITFKTNDKYKPGDTVYIKHTVCTVFHEQSYIGGIGSITPPKPLQEIQNFKILDGYTRYQRTGPSGSIIDFEVVLTNTADFNTFIADIDNFTILKYSAGVFGGVLMPQDTDPQRKGPLYIVKCCLHSAERAGVGVNGK</sequence>
<organism evidence="1 2">
    <name type="scientific">Bacillus kandeliae</name>
    <dbReference type="NCBI Taxonomy" id="3129297"/>
    <lineage>
        <taxon>Bacteria</taxon>
        <taxon>Bacillati</taxon>
        <taxon>Bacillota</taxon>
        <taxon>Bacilli</taxon>
        <taxon>Bacillales</taxon>
        <taxon>Bacillaceae</taxon>
        <taxon>Bacillus</taxon>
    </lineage>
</organism>
<accession>A0ABZ2N2T0</accession>
<name>A0ABZ2N2T0_9BACI</name>
<dbReference type="RefSeq" id="WP_338749778.1">
    <property type="nucleotide sequence ID" value="NZ_CP147404.1"/>
</dbReference>
<evidence type="ECO:0000313" key="2">
    <source>
        <dbReference type="Proteomes" id="UP001387364"/>
    </source>
</evidence>
<gene>
    <name evidence="1" type="ORF">WDJ61_11340</name>
</gene>
<reference evidence="1 2" key="1">
    <citation type="submission" date="2024-02" db="EMBL/GenBank/DDBJ databases">
        <title>Seven novel Bacillus-like species.</title>
        <authorList>
            <person name="Liu G."/>
        </authorList>
    </citation>
    <scope>NUCLEOTIDE SEQUENCE [LARGE SCALE GENOMIC DNA]</scope>
    <source>
        <strain evidence="1 2">FJAT-52991</strain>
    </source>
</reference>